<dbReference type="GO" id="GO:0005886">
    <property type="term" value="C:plasma membrane"/>
    <property type="evidence" value="ECO:0007669"/>
    <property type="project" value="TreeGrafter"/>
</dbReference>
<feature type="domain" description="Methyl-accepting transducer" evidence="6">
    <location>
        <begin position="260"/>
        <end position="489"/>
    </location>
</feature>
<feature type="compositionally biased region" description="Low complexity" evidence="5">
    <location>
        <begin position="522"/>
        <end position="543"/>
    </location>
</feature>
<evidence type="ECO:0000256" key="2">
    <source>
        <dbReference type="ARBA" id="ARBA00022481"/>
    </source>
</evidence>
<dbReference type="AlphaFoldDB" id="A0A848F6Q6"/>
<dbReference type="PANTHER" id="PTHR43531:SF14">
    <property type="entry name" value="METHYL-ACCEPTING CHEMOTAXIS PROTEIN I-RELATED"/>
    <property type="match status" value="1"/>
</dbReference>
<protein>
    <submittedName>
        <fullName evidence="8">HAMP domain-containing protein</fullName>
    </submittedName>
</protein>
<comment type="subcellular location">
    <subcellularLocation>
        <location evidence="1">Membrane</location>
    </subcellularLocation>
</comment>
<dbReference type="InterPro" id="IPR003660">
    <property type="entry name" value="HAMP_dom"/>
</dbReference>
<dbReference type="CDD" id="cd11386">
    <property type="entry name" value="MCP_signal"/>
    <property type="match status" value="1"/>
</dbReference>
<dbReference type="InterPro" id="IPR051310">
    <property type="entry name" value="MCP_chemotaxis"/>
</dbReference>
<feature type="region of interest" description="Disordered" evidence="5">
    <location>
        <begin position="273"/>
        <end position="293"/>
    </location>
</feature>
<keyword evidence="2" id="KW-0488">Methylation</keyword>
<dbReference type="Proteomes" id="UP000574067">
    <property type="component" value="Unassembled WGS sequence"/>
</dbReference>
<evidence type="ECO:0000313" key="8">
    <source>
        <dbReference type="EMBL" id="NML14848.1"/>
    </source>
</evidence>
<feature type="region of interest" description="Disordered" evidence="5">
    <location>
        <begin position="522"/>
        <end position="573"/>
    </location>
</feature>
<dbReference type="GO" id="GO:0004888">
    <property type="term" value="F:transmembrane signaling receptor activity"/>
    <property type="evidence" value="ECO:0007669"/>
    <property type="project" value="InterPro"/>
</dbReference>
<dbReference type="GO" id="GO:0007165">
    <property type="term" value="P:signal transduction"/>
    <property type="evidence" value="ECO:0007669"/>
    <property type="project" value="UniProtKB-KW"/>
</dbReference>
<dbReference type="PANTHER" id="PTHR43531">
    <property type="entry name" value="PROTEIN ICFG"/>
    <property type="match status" value="1"/>
</dbReference>
<dbReference type="EMBL" id="JABBFW010000004">
    <property type="protein sequence ID" value="NML14848.1"/>
    <property type="molecule type" value="Genomic_DNA"/>
</dbReference>
<gene>
    <name evidence="8" type="ORF">HHL10_07655</name>
</gene>
<feature type="compositionally biased region" description="Low complexity" evidence="5">
    <location>
        <begin position="554"/>
        <end position="567"/>
    </location>
</feature>
<dbReference type="Pfam" id="PF00672">
    <property type="entry name" value="HAMP"/>
    <property type="match status" value="1"/>
</dbReference>
<dbReference type="Gene3D" id="1.10.287.950">
    <property type="entry name" value="Methyl-accepting chemotaxis protein"/>
    <property type="match status" value="1"/>
</dbReference>
<dbReference type="Pfam" id="PF00015">
    <property type="entry name" value="MCPsignal"/>
    <property type="match status" value="1"/>
</dbReference>
<evidence type="ECO:0000259" key="6">
    <source>
        <dbReference type="PROSITE" id="PS50111"/>
    </source>
</evidence>
<dbReference type="PROSITE" id="PS50111">
    <property type="entry name" value="CHEMOTAXIS_TRANSDUC_2"/>
    <property type="match status" value="1"/>
</dbReference>
<comment type="caution">
    <text evidence="8">The sequence shown here is derived from an EMBL/GenBank/DDBJ whole genome shotgun (WGS) entry which is preliminary data.</text>
</comment>
<dbReference type="PROSITE" id="PS50885">
    <property type="entry name" value="HAMP"/>
    <property type="match status" value="1"/>
</dbReference>
<dbReference type="SMART" id="SM00304">
    <property type="entry name" value="HAMP"/>
    <property type="match status" value="1"/>
</dbReference>
<dbReference type="SMART" id="SM00283">
    <property type="entry name" value="MA"/>
    <property type="match status" value="1"/>
</dbReference>
<organism evidence="8 9">
    <name type="scientific">Azohydromonas caseinilytica</name>
    <dbReference type="NCBI Taxonomy" id="2728836"/>
    <lineage>
        <taxon>Bacteria</taxon>
        <taxon>Pseudomonadati</taxon>
        <taxon>Pseudomonadota</taxon>
        <taxon>Betaproteobacteria</taxon>
        <taxon>Burkholderiales</taxon>
        <taxon>Sphaerotilaceae</taxon>
        <taxon>Azohydromonas</taxon>
    </lineage>
</organism>
<evidence type="ECO:0000313" key="9">
    <source>
        <dbReference type="Proteomes" id="UP000574067"/>
    </source>
</evidence>
<evidence type="ECO:0000259" key="7">
    <source>
        <dbReference type="PROSITE" id="PS50885"/>
    </source>
</evidence>
<keyword evidence="9" id="KW-1185">Reference proteome</keyword>
<keyword evidence="4" id="KW-0807">Transducer</keyword>
<comment type="similarity">
    <text evidence="3">Belongs to the methyl-accepting chemotaxis (MCP) protein family.</text>
</comment>
<reference evidence="8 9" key="1">
    <citation type="submission" date="2020-04" db="EMBL/GenBank/DDBJ databases">
        <title>Azohydromonas sp. isolated from soil.</title>
        <authorList>
            <person name="Dahal R.H."/>
        </authorList>
    </citation>
    <scope>NUCLEOTIDE SEQUENCE [LARGE SCALE GENOMIC DNA]</scope>
    <source>
        <strain evidence="8 9">G-1-1-14</strain>
    </source>
</reference>
<dbReference type="GO" id="GO:0006935">
    <property type="term" value="P:chemotaxis"/>
    <property type="evidence" value="ECO:0007669"/>
    <property type="project" value="InterPro"/>
</dbReference>
<evidence type="ECO:0000256" key="4">
    <source>
        <dbReference type="PROSITE-ProRule" id="PRU00284"/>
    </source>
</evidence>
<accession>A0A848F6Q6</accession>
<feature type="compositionally biased region" description="Polar residues" evidence="5">
    <location>
        <begin position="273"/>
        <end position="283"/>
    </location>
</feature>
<sequence length="573" mass="58461">MISAIAMVLALLAVVCGAGLWGLTKVHAVGDGFLHGAHVQATKAAALQEQLGAIRRFEKDQVINYEKPEVVAQYHAKWMAAIQQATRIAQELGQGPADPGTAAAAAIAAAITDYAAKAEPVMKQLAATAYDTATVANRLLGPAKDAIHATEIEAGKLAAHVSAQQAAAAAELDEASHVANLLFGTAVVLAMVVVVPLTLANMVSICTPLAQAQAVAERIATGELSQDIEVSGKDETAALQRALASMQRALQSLVGEVRQTAASVQLASSEVASGNSDLSNRTEQAASSLQQTASSMQQLTSTVRASAEAAATANQLAHSASEVAQRGGEVVSQVVSTMDGIQAASRRIGDIVGTIDGIAFQTNILALNAAVEAARAGEAGRGFAVVAGEVRHLAQRSAEAAREIRALIGQSVAQVENGSALVQDAGRTMDEIVQGVRRVSDVIGEISAAAAEQSGGIGQVNTAVVELDRMTQQNAALVEESAAAAQSLSEQAVRLSEVVARFRTGRAERDAPGAVALAEPVRGAAPARAPAAATPPLSSKALARATPGRARQGAPVASAAKAPATDAGEWESF</sequence>
<dbReference type="PRINTS" id="PR00260">
    <property type="entry name" value="CHEMTRNSDUCR"/>
</dbReference>
<dbReference type="FunFam" id="1.10.287.950:FF:000001">
    <property type="entry name" value="Methyl-accepting chemotaxis sensory transducer"/>
    <property type="match status" value="1"/>
</dbReference>
<feature type="compositionally biased region" description="Low complexity" evidence="5">
    <location>
        <begin position="284"/>
        <end position="293"/>
    </location>
</feature>
<dbReference type="InterPro" id="IPR004089">
    <property type="entry name" value="MCPsignal_dom"/>
</dbReference>
<dbReference type="SUPFAM" id="SSF58104">
    <property type="entry name" value="Methyl-accepting chemotaxis protein (MCP) signaling domain"/>
    <property type="match status" value="1"/>
</dbReference>
<dbReference type="InterPro" id="IPR004090">
    <property type="entry name" value="Chemotax_Me-accpt_rcpt"/>
</dbReference>
<dbReference type="CDD" id="cd06225">
    <property type="entry name" value="HAMP"/>
    <property type="match status" value="1"/>
</dbReference>
<evidence type="ECO:0000256" key="1">
    <source>
        <dbReference type="ARBA" id="ARBA00004370"/>
    </source>
</evidence>
<evidence type="ECO:0000256" key="5">
    <source>
        <dbReference type="SAM" id="MobiDB-lite"/>
    </source>
</evidence>
<proteinExistence type="inferred from homology"/>
<feature type="domain" description="HAMP" evidence="7">
    <location>
        <begin position="203"/>
        <end position="255"/>
    </location>
</feature>
<evidence type="ECO:0000256" key="3">
    <source>
        <dbReference type="ARBA" id="ARBA00029447"/>
    </source>
</evidence>
<name>A0A848F6Q6_9BURK</name>